<dbReference type="AlphaFoldDB" id="A0A6S6SI10"/>
<evidence type="ECO:0000256" key="2">
    <source>
        <dbReference type="ARBA" id="ARBA00007776"/>
    </source>
</evidence>
<feature type="transmembrane region" description="Helical" evidence="9">
    <location>
        <begin position="133"/>
        <end position="156"/>
    </location>
</feature>
<dbReference type="PANTHER" id="PTHR37484:SF1">
    <property type="entry name" value="ROD SHAPE-DETERMINING PROTEIN MRED"/>
    <property type="match status" value="1"/>
</dbReference>
<evidence type="ECO:0000256" key="4">
    <source>
        <dbReference type="ARBA" id="ARBA00022692"/>
    </source>
</evidence>
<dbReference type="Pfam" id="PF04093">
    <property type="entry name" value="MreD"/>
    <property type="match status" value="1"/>
</dbReference>
<keyword evidence="5 8" id="KW-0133">Cell shape</keyword>
<comment type="similarity">
    <text evidence="2 8">Belongs to the MreD family.</text>
</comment>
<comment type="function">
    <text evidence="8">Involved in formation of the rod shape of the cell. May also contribute to regulation of formation of penicillin-binding proteins.</text>
</comment>
<keyword evidence="3 8" id="KW-1003">Cell membrane</keyword>
<evidence type="ECO:0000256" key="8">
    <source>
        <dbReference type="PIRNR" id="PIRNR018472"/>
    </source>
</evidence>
<dbReference type="PANTHER" id="PTHR37484">
    <property type="entry name" value="ROD SHAPE-DETERMINING PROTEIN MRED"/>
    <property type="match status" value="1"/>
</dbReference>
<comment type="subcellular location">
    <subcellularLocation>
        <location evidence="8">Cell inner membrane</location>
    </subcellularLocation>
    <subcellularLocation>
        <location evidence="1">Cell membrane</location>
        <topology evidence="1">Multi-pass membrane protein</topology>
    </subcellularLocation>
</comment>
<dbReference type="InterPro" id="IPR007227">
    <property type="entry name" value="Cell_shape_determining_MreD"/>
</dbReference>
<evidence type="ECO:0000256" key="5">
    <source>
        <dbReference type="ARBA" id="ARBA00022960"/>
    </source>
</evidence>
<organism evidence="10">
    <name type="scientific">uncultured Thiotrichaceae bacterium</name>
    <dbReference type="NCBI Taxonomy" id="298394"/>
    <lineage>
        <taxon>Bacteria</taxon>
        <taxon>Pseudomonadati</taxon>
        <taxon>Pseudomonadota</taxon>
        <taxon>Gammaproteobacteria</taxon>
        <taxon>Thiotrichales</taxon>
        <taxon>Thiotrichaceae</taxon>
        <taxon>environmental samples</taxon>
    </lineage>
</organism>
<dbReference type="GO" id="GO:0005886">
    <property type="term" value="C:plasma membrane"/>
    <property type="evidence" value="ECO:0007669"/>
    <property type="project" value="UniProtKB-SubCell"/>
</dbReference>
<evidence type="ECO:0000256" key="7">
    <source>
        <dbReference type="ARBA" id="ARBA00023136"/>
    </source>
</evidence>
<dbReference type="NCBIfam" id="TIGR03426">
    <property type="entry name" value="shape_MreD"/>
    <property type="match status" value="1"/>
</dbReference>
<keyword evidence="8" id="KW-0997">Cell inner membrane</keyword>
<evidence type="ECO:0000313" key="10">
    <source>
        <dbReference type="EMBL" id="CAA6802992.1"/>
    </source>
</evidence>
<evidence type="ECO:0000256" key="6">
    <source>
        <dbReference type="ARBA" id="ARBA00022989"/>
    </source>
</evidence>
<feature type="transmembrane region" description="Helical" evidence="9">
    <location>
        <begin position="12"/>
        <end position="34"/>
    </location>
</feature>
<sequence>MNQNIPRFTGAIWSTMLLAALLNNLPLSGEWMVWKPDWVALALLHWSLILRQDSSLFMAFFMGLLTDALSGSLLGQFALGYVMVSYISVRLGLRMMPDAYVQQFSLVFIVIGLFMLVNLWISEILGQTSGGLGYWAPLVSSLVIWPFYHWLLSYFYTPRKVA</sequence>
<keyword evidence="6 9" id="KW-1133">Transmembrane helix</keyword>
<dbReference type="PIRSF" id="PIRSF018472">
    <property type="entry name" value="MreD_proteobac"/>
    <property type="match status" value="1"/>
</dbReference>
<proteinExistence type="inferred from homology"/>
<feature type="transmembrane region" description="Helical" evidence="9">
    <location>
        <begin position="99"/>
        <end position="121"/>
    </location>
</feature>
<keyword evidence="7 8" id="KW-0472">Membrane</keyword>
<name>A0A6S6SI10_9GAMM</name>
<keyword evidence="4 9" id="KW-0812">Transmembrane</keyword>
<reference evidence="10" key="1">
    <citation type="submission" date="2020-01" db="EMBL/GenBank/DDBJ databases">
        <authorList>
            <person name="Meier V. D."/>
            <person name="Meier V D."/>
        </authorList>
    </citation>
    <scope>NUCLEOTIDE SEQUENCE</scope>
    <source>
        <strain evidence="10">HLG_WM_MAG_09</strain>
    </source>
</reference>
<gene>
    <name evidence="10" type="ORF">HELGO_WM29251</name>
</gene>
<protein>
    <recommendedName>
        <fullName evidence="8">Rod shape-determining protein MreD</fullName>
    </recommendedName>
</protein>
<evidence type="ECO:0000256" key="1">
    <source>
        <dbReference type="ARBA" id="ARBA00004651"/>
    </source>
</evidence>
<evidence type="ECO:0000256" key="3">
    <source>
        <dbReference type="ARBA" id="ARBA00022475"/>
    </source>
</evidence>
<accession>A0A6S6SI10</accession>
<evidence type="ECO:0000256" key="9">
    <source>
        <dbReference type="SAM" id="Phobius"/>
    </source>
</evidence>
<dbReference type="InterPro" id="IPR026034">
    <property type="entry name" value="MreD_proteobac"/>
</dbReference>
<dbReference type="GO" id="GO:0008360">
    <property type="term" value="P:regulation of cell shape"/>
    <property type="evidence" value="ECO:0007669"/>
    <property type="project" value="UniProtKB-UniRule"/>
</dbReference>
<feature type="transmembrane region" description="Helical" evidence="9">
    <location>
        <begin position="54"/>
        <end position="87"/>
    </location>
</feature>
<dbReference type="EMBL" id="CACVAT010000049">
    <property type="protein sequence ID" value="CAA6802992.1"/>
    <property type="molecule type" value="Genomic_DNA"/>
</dbReference>